<dbReference type="GO" id="GO:0005886">
    <property type="term" value="C:plasma membrane"/>
    <property type="evidence" value="ECO:0007669"/>
    <property type="project" value="TreeGrafter"/>
</dbReference>
<proteinExistence type="predicted"/>
<dbReference type="FunFam" id="1.10.1200.10:FF:000019">
    <property type="entry name" value="Phenolpthiocerol synthesis type-I polyketide synthase PPSA"/>
    <property type="match status" value="1"/>
</dbReference>
<dbReference type="PROSITE" id="PS50075">
    <property type="entry name" value="CARRIER"/>
    <property type="match status" value="2"/>
</dbReference>
<evidence type="ECO:0000256" key="6">
    <source>
        <dbReference type="ARBA" id="ARBA00022490"/>
    </source>
</evidence>
<name>B8I8K2_RUMCH</name>
<evidence type="ECO:0000256" key="3">
    <source>
        <dbReference type="ARBA" id="ARBA00004496"/>
    </source>
</evidence>
<dbReference type="Proteomes" id="UP000001349">
    <property type="component" value="Chromosome"/>
</dbReference>
<feature type="domain" description="Carrier" evidence="13">
    <location>
        <begin position="547"/>
        <end position="620"/>
    </location>
</feature>
<dbReference type="InterPro" id="IPR036291">
    <property type="entry name" value="NAD(P)-bd_dom_sf"/>
</dbReference>
<keyword evidence="10" id="KW-0521">NADP</keyword>
<evidence type="ECO:0000256" key="1">
    <source>
        <dbReference type="ARBA" id="ARBA00001957"/>
    </source>
</evidence>
<evidence type="ECO:0000313" key="15">
    <source>
        <dbReference type="EMBL" id="ACL75235.1"/>
    </source>
</evidence>
<evidence type="ECO:0000256" key="2">
    <source>
        <dbReference type="ARBA" id="ARBA00003299"/>
    </source>
</evidence>
<dbReference type="PROSITE" id="PS52004">
    <property type="entry name" value="KS3_2"/>
    <property type="match status" value="1"/>
</dbReference>
<dbReference type="Gene3D" id="1.10.1200.10">
    <property type="entry name" value="ACP-like"/>
    <property type="match status" value="2"/>
</dbReference>
<dbReference type="SMART" id="SM00822">
    <property type="entry name" value="PKS_KR"/>
    <property type="match status" value="1"/>
</dbReference>
<dbReference type="PANTHER" id="PTHR43775">
    <property type="entry name" value="FATTY ACID SYNTHASE"/>
    <property type="match status" value="1"/>
</dbReference>
<keyword evidence="6" id="KW-0963">Cytoplasm</keyword>
<dbReference type="STRING" id="394503.Ccel_0863"/>
<evidence type="ECO:0000256" key="9">
    <source>
        <dbReference type="ARBA" id="ARBA00022737"/>
    </source>
</evidence>
<dbReference type="Pfam" id="PF00109">
    <property type="entry name" value="ketoacyl-synt"/>
    <property type="match status" value="1"/>
</dbReference>
<dbReference type="KEGG" id="cce:Ccel_0863"/>
<keyword evidence="16" id="KW-1185">Reference proteome</keyword>
<comment type="subcellular location">
    <subcellularLocation>
        <location evidence="3">Cytoplasm</location>
    </subcellularLocation>
</comment>
<evidence type="ECO:0000256" key="10">
    <source>
        <dbReference type="ARBA" id="ARBA00022857"/>
    </source>
</evidence>
<evidence type="ECO:0000256" key="8">
    <source>
        <dbReference type="ARBA" id="ARBA00022679"/>
    </source>
</evidence>
<dbReference type="InterPro" id="IPR009081">
    <property type="entry name" value="PP-bd_ACP"/>
</dbReference>
<dbReference type="Pfam" id="PF08659">
    <property type="entry name" value="KR"/>
    <property type="match status" value="1"/>
</dbReference>
<dbReference type="InterPro" id="IPR057326">
    <property type="entry name" value="KR_dom"/>
</dbReference>
<gene>
    <name evidence="15" type="ordered locus">Ccel_0863</name>
</gene>
<evidence type="ECO:0000256" key="7">
    <source>
        <dbReference type="ARBA" id="ARBA00022553"/>
    </source>
</evidence>
<dbReference type="PANTHER" id="PTHR43775:SF37">
    <property type="entry name" value="SI:DKEY-61P9.11"/>
    <property type="match status" value="1"/>
</dbReference>
<dbReference type="Pfam" id="PF00550">
    <property type="entry name" value="PP-binding"/>
    <property type="match status" value="2"/>
</dbReference>
<dbReference type="RefSeq" id="WP_015924395.1">
    <property type="nucleotide sequence ID" value="NC_011898.1"/>
</dbReference>
<dbReference type="Gene3D" id="3.40.50.720">
    <property type="entry name" value="NAD(P)-binding Rossmann-like Domain"/>
    <property type="match status" value="1"/>
</dbReference>
<dbReference type="InterPro" id="IPR036736">
    <property type="entry name" value="ACP-like_sf"/>
</dbReference>
<dbReference type="OrthoDB" id="9765680at2"/>
<keyword evidence="11" id="KW-0511">Multifunctional enzyme</keyword>
<dbReference type="InterPro" id="IPR054514">
    <property type="entry name" value="RhiE-like_linker"/>
</dbReference>
<dbReference type="FunFam" id="3.40.47.10:FF:000019">
    <property type="entry name" value="Polyketide synthase type I"/>
    <property type="match status" value="1"/>
</dbReference>
<keyword evidence="7" id="KW-0597">Phosphoprotein</keyword>
<sequence length="1440" mass="159461">MSHPSRKEILKMLETAQISAAEAYGLLKKIEAGHALDEKPLYFGEEWIISEADSSEVTEQGTIMVMDLGAGIGHEFKRSASNKGLHVVLAVPGQSFSEGEGGIYEFEITSPDCFTMLFESLKKKGSVPEKIIIIYPDGQGALPDTINESLDRGIYGLFKTIKAIMTQKTKAVKLLCVYGGNTTSQNPCYAALSGFAKTLFMENPKYTCKVLEVPDISNVEFVFEKAITELSLKNVMEFEVKYSDKCRMVKTIKEIEKTECKSLPIKEDGVYLITGGTGGLGLIFAQYLAEKYKARLVLTGRSALTDEKKVAMTKLENCGAKVQYIKADVTSRESVNKLVESVKSSFGCINGVIHSAGVIRDAFIIKKTLEDMKAVISPKVYGTMWLDEATRSENIDFFVLFSSASSATGNMGQCDYAFGNSFMDNYAVMRSINNPNSVSLSINWPYWKEGGMRLGEETIAMMKKISGIIPLLTDEGIRAFEYGLCCSPALSRLIVLKGEAGRIKNSLGIKTEKQEELKQTIKENQPAPAVANTNIAAGEDEKWILKEKTEAFLKEILSKQINLSVDRIDSVEPLERYGIDSVIIMGLNSELEGHFGKLSKTLFFEYQSISELAEYFMEKHSDKLYLKFGGLKKTEDREQAVIIGDFTGTETQSRFQSRGRNRFAGVGQTKKKDDEDIAIIGISGRYPMAANLEEFWENIKAGKDCVTEIPKDRWDYNDYFDTEKGKPGKNYCKWGGFIDNVDCFDPLFFNISPREAEYMDPQERIFLETVWHTIEDAGYTRATLGSNVGVFVGAMYAHYQFFGVEESAKGNITTISSMLSSIANRVSYFFNFQGPSIALDTMCSSSLTSIHLACESLRRGEIAVAVAGGVNTSLHPYKYNVLSHGTFISSDGKCRSFGEGGDGYVPGEGVGAVLLKPLPKAVADGDNIYVVIKGSSVNHGGKTNGFMVPNPNAQANLIGATLKKTGINPRTISCIEAQATGTPLGDPLEIAGLSKAYGEYTSEKQFCCIGSVKGNIGHLEAASGMAGLSKLILQIKHKMTVPSINSEKLNPNINFKDSPFYIQHELEEWKQPVITENGIAKKYPRRAGLNAFGAGGSNAHFILEEYEAPKGSKYVSGVEQIVVLSAKSKEVLKDYARRLSEFLTKNAPQYNEGWISNIAYTLQTGREAMEFRAAFIVSDINELCIKLVSFINDTDEPGIYKNGSEKPQMSFGNPDEAFIKAAILSKDIQTIALLWVSGIELDWKLLYKNGTPQKTPLPVYPFLRTHYHLPEPECRVEKSSKPSLDSQKKVKTAEPEREKHFTDELIPFENQVESVLRQIISKLLKLPEEQIGVDENLKIFGFDSLSGMKLANIIQDYFGSKIPVKSLFEFNSIKDIAGYLIKEKIIVPESTEEKPMSSVEERDSSDRKILKFILEGLSEGSITTEQAMELDSQKIKAAER</sequence>
<dbReference type="GO" id="GO:0071770">
    <property type="term" value="P:DIM/DIP cell wall layer assembly"/>
    <property type="evidence" value="ECO:0007669"/>
    <property type="project" value="TreeGrafter"/>
</dbReference>
<dbReference type="InterPro" id="IPR020841">
    <property type="entry name" value="PKS_Beta-ketoAc_synthase_dom"/>
</dbReference>
<evidence type="ECO:0000259" key="13">
    <source>
        <dbReference type="PROSITE" id="PS50075"/>
    </source>
</evidence>
<dbReference type="Gene3D" id="1.10.1240.100">
    <property type="match status" value="1"/>
</dbReference>
<comment type="pathway">
    <text evidence="4">Antibiotic biosynthesis; bacillaene biosynthesis.</text>
</comment>
<dbReference type="SMART" id="SM00825">
    <property type="entry name" value="PKS_KS"/>
    <property type="match status" value="1"/>
</dbReference>
<dbReference type="Pfam" id="PF22336">
    <property type="entry name" value="RhiE-like_linker"/>
    <property type="match status" value="1"/>
</dbReference>
<dbReference type="eggNOG" id="COG3321">
    <property type="taxonomic scope" value="Bacteria"/>
</dbReference>
<dbReference type="InterPro" id="IPR049490">
    <property type="entry name" value="C883_1060-like_KR_N"/>
</dbReference>
<evidence type="ECO:0000313" key="16">
    <source>
        <dbReference type="Proteomes" id="UP000001349"/>
    </source>
</evidence>
<dbReference type="InterPro" id="IPR014030">
    <property type="entry name" value="Ketoacyl_synth_N"/>
</dbReference>
<dbReference type="GO" id="GO:0031177">
    <property type="term" value="F:phosphopantetheine binding"/>
    <property type="evidence" value="ECO:0007669"/>
    <property type="project" value="InterPro"/>
</dbReference>
<dbReference type="Gene3D" id="3.40.47.10">
    <property type="match status" value="1"/>
</dbReference>
<dbReference type="Pfam" id="PF02801">
    <property type="entry name" value="Ketoacyl-synt_C"/>
    <property type="match status" value="1"/>
</dbReference>
<dbReference type="CDD" id="cd00833">
    <property type="entry name" value="PKS"/>
    <property type="match status" value="1"/>
</dbReference>
<evidence type="ECO:0000256" key="12">
    <source>
        <dbReference type="SAM" id="MobiDB-lite"/>
    </source>
</evidence>
<dbReference type="GO" id="GO:0004312">
    <property type="term" value="F:fatty acid synthase activity"/>
    <property type="evidence" value="ECO:0007669"/>
    <property type="project" value="TreeGrafter"/>
</dbReference>
<dbReference type="CDD" id="cd08953">
    <property type="entry name" value="KR_2_SDR_x"/>
    <property type="match status" value="1"/>
</dbReference>
<dbReference type="InterPro" id="IPR050091">
    <property type="entry name" value="PKS_NRPS_Biosynth_Enz"/>
</dbReference>
<evidence type="ECO:0000256" key="5">
    <source>
        <dbReference type="ARBA" id="ARBA00022450"/>
    </source>
</evidence>
<protein>
    <submittedName>
        <fullName evidence="15">Beta-ketoacyl synthase</fullName>
    </submittedName>
</protein>
<evidence type="ECO:0000256" key="11">
    <source>
        <dbReference type="ARBA" id="ARBA00023268"/>
    </source>
</evidence>
<dbReference type="HOGENOM" id="CLU_251885_0_0_9"/>
<dbReference type="SUPFAM" id="SSF47336">
    <property type="entry name" value="ACP-like"/>
    <property type="match status" value="2"/>
</dbReference>
<evidence type="ECO:0000259" key="14">
    <source>
        <dbReference type="PROSITE" id="PS52004"/>
    </source>
</evidence>
<accession>B8I8K2</accession>
<feature type="domain" description="Ketosynthase family 3 (KS3)" evidence="14">
    <location>
        <begin position="674"/>
        <end position="1105"/>
    </location>
</feature>
<reference evidence="15 16" key="1">
    <citation type="submission" date="2009-01" db="EMBL/GenBank/DDBJ databases">
        <title>Complete sequence of Clostridium cellulolyticum H10.</title>
        <authorList>
            <consortium name="US DOE Joint Genome Institute"/>
            <person name="Lucas S."/>
            <person name="Copeland A."/>
            <person name="Lapidus A."/>
            <person name="Glavina del Rio T."/>
            <person name="Dalin E."/>
            <person name="Tice H."/>
            <person name="Bruce D."/>
            <person name="Goodwin L."/>
            <person name="Pitluck S."/>
            <person name="Chertkov O."/>
            <person name="Saunders E."/>
            <person name="Brettin T."/>
            <person name="Detter J.C."/>
            <person name="Han C."/>
            <person name="Larimer F."/>
            <person name="Land M."/>
            <person name="Hauser L."/>
            <person name="Kyrpides N."/>
            <person name="Ivanova N."/>
            <person name="Zhou J."/>
            <person name="Richardson P."/>
        </authorList>
    </citation>
    <scope>NUCLEOTIDE SEQUENCE [LARGE SCALE GENOMIC DNA]</scope>
    <source>
        <strain evidence="16">ATCC 35319 / DSM 5812 / JCM 6584 / H10</strain>
    </source>
</reference>
<feature type="domain" description="Carrier" evidence="13">
    <location>
        <begin position="1307"/>
        <end position="1384"/>
    </location>
</feature>
<dbReference type="SUPFAM" id="SSF51735">
    <property type="entry name" value="NAD(P)-binding Rossmann-fold domains"/>
    <property type="match status" value="1"/>
</dbReference>
<keyword evidence="5" id="KW-0596">Phosphopantetheine</keyword>
<dbReference type="InterPro" id="IPR020806">
    <property type="entry name" value="PKS_PP-bd"/>
</dbReference>
<dbReference type="GO" id="GO:0005737">
    <property type="term" value="C:cytoplasm"/>
    <property type="evidence" value="ECO:0007669"/>
    <property type="project" value="UniProtKB-SubCell"/>
</dbReference>
<dbReference type="Pfam" id="PF21394">
    <property type="entry name" value="Beta-ketacyl_N"/>
    <property type="match status" value="1"/>
</dbReference>
<dbReference type="SUPFAM" id="SSF53901">
    <property type="entry name" value="Thiolase-like"/>
    <property type="match status" value="1"/>
</dbReference>
<feature type="region of interest" description="Disordered" evidence="12">
    <location>
        <begin position="1276"/>
        <end position="1296"/>
    </location>
</feature>
<dbReference type="SMART" id="SM00823">
    <property type="entry name" value="PKS_PP"/>
    <property type="match status" value="2"/>
</dbReference>
<evidence type="ECO:0000256" key="4">
    <source>
        <dbReference type="ARBA" id="ARBA00004789"/>
    </source>
</evidence>
<keyword evidence="9" id="KW-0677">Repeat</keyword>
<organism evidence="15 16">
    <name type="scientific">Ruminiclostridium cellulolyticum (strain ATCC 35319 / DSM 5812 / JCM 6584 / H10)</name>
    <name type="common">Clostridium cellulolyticum</name>
    <dbReference type="NCBI Taxonomy" id="394503"/>
    <lineage>
        <taxon>Bacteria</taxon>
        <taxon>Bacillati</taxon>
        <taxon>Bacillota</taxon>
        <taxon>Clostridia</taxon>
        <taxon>Eubacteriales</taxon>
        <taxon>Oscillospiraceae</taxon>
        <taxon>Ruminiclostridium</taxon>
    </lineage>
</organism>
<dbReference type="EMBL" id="CP001348">
    <property type="protein sequence ID" value="ACL75235.1"/>
    <property type="molecule type" value="Genomic_DNA"/>
</dbReference>
<keyword evidence="8" id="KW-0808">Transferase</keyword>
<comment type="function">
    <text evidence="2">Involved in some intermediate steps for the synthesis of the antibiotic polyketide bacillaene which is involved in secondary metabolism.</text>
</comment>
<dbReference type="InterPro" id="IPR016039">
    <property type="entry name" value="Thiolase-like"/>
</dbReference>
<dbReference type="GO" id="GO:0006633">
    <property type="term" value="P:fatty acid biosynthetic process"/>
    <property type="evidence" value="ECO:0007669"/>
    <property type="project" value="TreeGrafter"/>
</dbReference>
<dbReference type="InterPro" id="IPR014031">
    <property type="entry name" value="Ketoacyl_synth_C"/>
</dbReference>
<dbReference type="InterPro" id="IPR013968">
    <property type="entry name" value="PKS_KR"/>
</dbReference>
<comment type="cofactor">
    <cofactor evidence="1">
        <name>pantetheine 4'-phosphate</name>
        <dbReference type="ChEBI" id="CHEBI:47942"/>
    </cofactor>
</comment>